<proteinExistence type="predicted"/>
<dbReference type="PANTHER" id="PTHR42194">
    <property type="entry name" value="UPF0276 PROTEIN HI_1600"/>
    <property type="match status" value="1"/>
</dbReference>
<dbReference type="InterPro" id="IPR007801">
    <property type="entry name" value="MbnB/TglH/ChrH"/>
</dbReference>
<dbReference type="Pfam" id="PF05114">
    <property type="entry name" value="MbnB_TglH_ChrH"/>
    <property type="match status" value="1"/>
</dbReference>
<dbReference type="NCBIfam" id="NF003818">
    <property type="entry name" value="PRK05409.1"/>
    <property type="match status" value="1"/>
</dbReference>
<dbReference type="RefSeq" id="WP_354007546.1">
    <property type="nucleotide sequence ID" value="NZ_JBEWTA010000001.1"/>
</dbReference>
<sequence length="305" mass="34761">MSKLSPHKMVGLGLRSPHIHQFISEQPEIGWLEVHSENFFTPHSVARQQLRDIASLYPVSCHGIGMSLGSADKLDKQHLAQLRRLVNEINPIAVSEHLSWSSVNGQFFNDLLPLPYTEEALTHFCLKVDQVQETLNRQLLVENPSSYLSFNHSTIPEWTFLSAVQKRTGCGLLLDLNNIYVSSFNHDFDCQVYLDAIDPLSVKEIHLAGFTVRQLEQGEVWIDTHSRPVSEPVWQLYRHWVRQHLSQLGSIPTLIEWDLDIPELDILLGEASKAQQILVEETFFEGTLIEETLIEERVHGMPTTG</sequence>
<protein>
    <submittedName>
        <fullName evidence="1">Uncharacterized protein (UPF0276 family)</fullName>
    </submittedName>
</protein>
<evidence type="ECO:0000313" key="2">
    <source>
        <dbReference type="Proteomes" id="UP001549366"/>
    </source>
</evidence>
<accession>A0ABV2SHY0</accession>
<dbReference type="PANTHER" id="PTHR42194:SF1">
    <property type="entry name" value="UPF0276 PROTEIN HI_1600"/>
    <property type="match status" value="1"/>
</dbReference>
<reference evidence="1 2" key="1">
    <citation type="submission" date="2024-06" db="EMBL/GenBank/DDBJ databases">
        <title>Genomic Encyclopedia of Type Strains, Phase V (KMG-V): Genome sequencing to study the core and pangenomes of soil and plant-associated prokaryotes.</title>
        <authorList>
            <person name="Whitman W."/>
        </authorList>
    </citation>
    <scope>NUCLEOTIDE SEQUENCE [LARGE SCALE GENOMIC DNA]</scope>
    <source>
        <strain evidence="1 2">NE40</strain>
    </source>
</reference>
<gene>
    <name evidence="1" type="ORF">V5J35_002579</name>
</gene>
<dbReference type="Gene3D" id="3.20.20.150">
    <property type="entry name" value="Divalent-metal-dependent TIM barrel enzymes"/>
    <property type="match status" value="1"/>
</dbReference>
<dbReference type="Proteomes" id="UP001549366">
    <property type="component" value="Unassembled WGS sequence"/>
</dbReference>
<keyword evidence="2" id="KW-1185">Reference proteome</keyword>
<comment type="caution">
    <text evidence="1">The sequence shown here is derived from an EMBL/GenBank/DDBJ whole genome shotgun (WGS) entry which is preliminary data.</text>
</comment>
<name>A0ABV2SHY0_9GAMM</name>
<organism evidence="1 2">
    <name type="scientific">Endozoicomonas lisbonensis</name>
    <dbReference type="NCBI Taxonomy" id="3120522"/>
    <lineage>
        <taxon>Bacteria</taxon>
        <taxon>Pseudomonadati</taxon>
        <taxon>Pseudomonadota</taxon>
        <taxon>Gammaproteobacteria</taxon>
        <taxon>Oceanospirillales</taxon>
        <taxon>Endozoicomonadaceae</taxon>
        <taxon>Endozoicomonas</taxon>
    </lineage>
</organism>
<evidence type="ECO:0000313" key="1">
    <source>
        <dbReference type="EMBL" id="MET4757387.1"/>
    </source>
</evidence>
<dbReference type="EMBL" id="JBEWTB010000002">
    <property type="protein sequence ID" value="MET4757387.1"/>
    <property type="molecule type" value="Genomic_DNA"/>
</dbReference>